<dbReference type="Pfam" id="PF06985">
    <property type="entry name" value="HET"/>
    <property type="match status" value="1"/>
</dbReference>
<gene>
    <name evidence="2" type="ORF">JMJ35_005455</name>
</gene>
<proteinExistence type="predicted"/>
<dbReference type="InterPro" id="IPR052895">
    <property type="entry name" value="HetReg/Transcr_Mod"/>
</dbReference>
<sequence length="531" mass="59352">MPYQYDPLDHQVGSLRLVMIQPSPNRSANFECILTHDNLGKAQYSDLSYTWGSPDNKQIISLDGRPFEVTKNLFVALKDLRHEDKPLTVWIDAICINQEDVNERTAQVSQMVEIYKKATNHFIWMGEEIEGLDAAISLMHRLKQCMDKGGFSVEGLAGARYPLDRQSLKAVLLGVRASEATDARDKVFAILGLSQSNLRLCEVDYWRSVSQIYVEATVKIWRETGSLHFLSWTHNNADRGGYLSRPEDLPSWALSWIGSQDVLLELQCFDDLMSPMHRSLAGQEIIEAAAKSTSKTSALDDIANRAYYINTKSVSNWMALLEGSDPEAEQQVPSNRPKRSIYATTQNSQHHATCNGEKGTLTVLGFAIDVLEDVSPPINNGPSFPIDSPASSWIRTVFNRKLGLPVSTSTEDSDSDSDDEASISCQVHPTCWRVLLVDQWQGVRFGEEVSIPGVGSIPPRSIKQLFAMRGAVTSTENQVAFRWRRLFTSRKTVGLVPPVARNGDIVFAMLGCDVPYLIRKCDNGYRFVGER</sequence>
<dbReference type="PANTHER" id="PTHR24148:SF73">
    <property type="entry name" value="HET DOMAIN PROTEIN (AFU_ORTHOLOGUE AFUA_8G01020)"/>
    <property type="match status" value="1"/>
</dbReference>
<dbReference type="AlphaFoldDB" id="A0AA39QZV4"/>
<protein>
    <recommendedName>
        <fullName evidence="1">Heterokaryon incompatibility domain-containing protein</fullName>
    </recommendedName>
</protein>
<keyword evidence="3" id="KW-1185">Reference proteome</keyword>
<name>A0AA39QZV4_9LECA</name>
<evidence type="ECO:0000313" key="2">
    <source>
        <dbReference type="EMBL" id="KAK0512327.1"/>
    </source>
</evidence>
<dbReference type="EMBL" id="JAFEKC020000011">
    <property type="protein sequence ID" value="KAK0512327.1"/>
    <property type="molecule type" value="Genomic_DNA"/>
</dbReference>
<dbReference type="InterPro" id="IPR010730">
    <property type="entry name" value="HET"/>
</dbReference>
<organism evidence="2 3">
    <name type="scientific">Cladonia borealis</name>
    <dbReference type="NCBI Taxonomy" id="184061"/>
    <lineage>
        <taxon>Eukaryota</taxon>
        <taxon>Fungi</taxon>
        <taxon>Dikarya</taxon>
        <taxon>Ascomycota</taxon>
        <taxon>Pezizomycotina</taxon>
        <taxon>Lecanoromycetes</taxon>
        <taxon>OSLEUM clade</taxon>
        <taxon>Lecanoromycetidae</taxon>
        <taxon>Lecanorales</taxon>
        <taxon>Lecanorineae</taxon>
        <taxon>Cladoniaceae</taxon>
        <taxon>Cladonia</taxon>
    </lineage>
</organism>
<feature type="domain" description="Heterokaryon incompatibility" evidence="1">
    <location>
        <begin position="44"/>
        <end position="144"/>
    </location>
</feature>
<evidence type="ECO:0000313" key="3">
    <source>
        <dbReference type="Proteomes" id="UP001166286"/>
    </source>
</evidence>
<accession>A0AA39QZV4</accession>
<reference evidence="2" key="1">
    <citation type="submission" date="2023-03" db="EMBL/GenBank/DDBJ databases">
        <title>Complete genome of Cladonia borealis.</title>
        <authorList>
            <person name="Park H."/>
        </authorList>
    </citation>
    <scope>NUCLEOTIDE SEQUENCE</scope>
    <source>
        <strain evidence="2">ANT050790</strain>
    </source>
</reference>
<dbReference type="PANTHER" id="PTHR24148">
    <property type="entry name" value="ANKYRIN REPEAT DOMAIN-CONTAINING PROTEIN 39 HOMOLOG-RELATED"/>
    <property type="match status" value="1"/>
</dbReference>
<comment type="caution">
    <text evidence="2">The sequence shown here is derived from an EMBL/GenBank/DDBJ whole genome shotgun (WGS) entry which is preliminary data.</text>
</comment>
<evidence type="ECO:0000259" key="1">
    <source>
        <dbReference type="Pfam" id="PF06985"/>
    </source>
</evidence>
<dbReference type="Proteomes" id="UP001166286">
    <property type="component" value="Unassembled WGS sequence"/>
</dbReference>